<organism evidence="1 2">
    <name type="scientific">Portunus trituberculatus</name>
    <name type="common">Swimming crab</name>
    <name type="synonym">Neptunus trituberculatus</name>
    <dbReference type="NCBI Taxonomy" id="210409"/>
    <lineage>
        <taxon>Eukaryota</taxon>
        <taxon>Metazoa</taxon>
        <taxon>Ecdysozoa</taxon>
        <taxon>Arthropoda</taxon>
        <taxon>Crustacea</taxon>
        <taxon>Multicrustacea</taxon>
        <taxon>Malacostraca</taxon>
        <taxon>Eumalacostraca</taxon>
        <taxon>Eucarida</taxon>
        <taxon>Decapoda</taxon>
        <taxon>Pleocyemata</taxon>
        <taxon>Brachyura</taxon>
        <taxon>Eubrachyura</taxon>
        <taxon>Portunoidea</taxon>
        <taxon>Portunidae</taxon>
        <taxon>Portuninae</taxon>
        <taxon>Portunus</taxon>
    </lineage>
</organism>
<proteinExistence type="predicted"/>
<dbReference type="EMBL" id="VSRR010030135">
    <property type="protein sequence ID" value="MPC69861.1"/>
    <property type="molecule type" value="Genomic_DNA"/>
</dbReference>
<reference evidence="1 2" key="1">
    <citation type="submission" date="2019-05" db="EMBL/GenBank/DDBJ databases">
        <title>Another draft genome of Portunus trituberculatus and its Hox gene families provides insights of decapod evolution.</title>
        <authorList>
            <person name="Jeong J.-H."/>
            <person name="Song I."/>
            <person name="Kim S."/>
            <person name="Choi T."/>
            <person name="Kim D."/>
            <person name="Ryu S."/>
            <person name="Kim W."/>
        </authorList>
    </citation>
    <scope>NUCLEOTIDE SEQUENCE [LARGE SCALE GENOMIC DNA]</scope>
    <source>
        <tissue evidence="1">Muscle</tissue>
    </source>
</reference>
<evidence type="ECO:0000313" key="2">
    <source>
        <dbReference type="Proteomes" id="UP000324222"/>
    </source>
</evidence>
<dbReference type="AlphaFoldDB" id="A0A5B7HAT5"/>
<accession>A0A5B7HAT5</accession>
<sequence length="69" mass="7735">MMAAWQDKAPVVTETVRVRTQSGQRGVWVGHQGRLETRPDHSFAGLWYVINRRSASSATGLRLFASDFS</sequence>
<gene>
    <name evidence="1" type="ORF">E2C01_064093</name>
</gene>
<dbReference type="Proteomes" id="UP000324222">
    <property type="component" value="Unassembled WGS sequence"/>
</dbReference>
<protein>
    <submittedName>
        <fullName evidence="1">Uncharacterized protein</fullName>
    </submittedName>
</protein>
<name>A0A5B7HAT5_PORTR</name>
<comment type="caution">
    <text evidence="1">The sequence shown here is derived from an EMBL/GenBank/DDBJ whole genome shotgun (WGS) entry which is preliminary data.</text>
</comment>
<keyword evidence="2" id="KW-1185">Reference proteome</keyword>
<evidence type="ECO:0000313" key="1">
    <source>
        <dbReference type="EMBL" id="MPC69861.1"/>
    </source>
</evidence>